<gene>
    <name evidence="1" type="ORF">M0R45_008875</name>
</gene>
<name>A0AAW1Y201_RUBAR</name>
<evidence type="ECO:0000313" key="1">
    <source>
        <dbReference type="EMBL" id="KAK9943261.1"/>
    </source>
</evidence>
<keyword evidence="2" id="KW-1185">Reference proteome</keyword>
<dbReference type="Proteomes" id="UP001457282">
    <property type="component" value="Unassembled WGS sequence"/>
</dbReference>
<dbReference type="EMBL" id="JBEDUW010000002">
    <property type="protein sequence ID" value="KAK9943261.1"/>
    <property type="molecule type" value="Genomic_DNA"/>
</dbReference>
<reference evidence="1 2" key="1">
    <citation type="journal article" date="2023" name="G3 (Bethesda)">
        <title>A chromosome-length genome assembly and annotation of blackberry (Rubus argutus, cv. 'Hillquist').</title>
        <authorList>
            <person name="Bruna T."/>
            <person name="Aryal R."/>
            <person name="Dudchenko O."/>
            <person name="Sargent D.J."/>
            <person name="Mead D."/>
            <person name="Buti M."/>
            <person name="Cavallini A."/>
            <person name="Hytonen T."/>
            <person name="Andres J."/>
            <person name="Pham M."/>
            <person name="Weisz D."/>
            <person name="Mascagni F."/>
            <person name="Usai G."/>
            <person name="Natali L."/>
            <person name="Bassil N."/>
            <person name="Fernandez G.E."/>
            <person name="Lomsadze A."/>
            <person name="Armour M."/>
            <person name="Olukolu B."/>
            <person name="Poorten T."/>
            <person name="Britton C."/>
            <person name="Davik J."/>
            <person name="Ashrafi H."/>
            <person name="Aiden E.L."/>
            <person name="Borodovsky M."/>
            <person name="Worthington M."/>
        </authorList>
    </citation>
    <scope>NUCLEOTIDE SEQUENCE [LARGE SCALE GENOMIC DNA]</scope>
    <source>
        <strain evidence="1">PI 553951</strain>
    </source>
</reference>
<sequence length="148" mass="16917">MVVRGETGLHHGIEEDTRRWHEQHGLEIERERGRGALGFKAERARARRRNGWLSKVAVRFGSTTAAGHHGGRESKLEARLHFLSLNPWYSSLWVSGHELDSFFLIISAVFLSLIFICRWARFELNGLVTWSRMGMGDDFGDGAVLERQ</sequence>
<comment type="caution">
    <text evidence="1">The sequence shown here is derived from an EMBL/GenBank/DDBJ whole genome shotgun (WGS) entry which is preliminary data.</text>
</comment>
<evidence type="ECO:0000313" key="2">
    <source>
        <dbReference type="Proteomes" id="UP001457282"/>
    </source>
</evidence>
<proteinExistence type="predicted"/>
<organism evidence="1 2">
    <name type="scientific">Rubus argutus</name>
    <name type="common">Southern blackberry</name>
    <dbReference type="NCBI Taxonomy" id="59490"/>
    <lineage>
        <taxon>Eukaryota</taxon>
        <taxon>Viridiplantae</taxon>
        <taxon>Streptophyta</taxon>
        <taxon>Embryophyta</taxon>
        <taxon>Tracheophyta</taxon>
        <taxon>Spermatophyta</taxon>
        <taxon>Magnoliopsida</taxon>
        <taxon>eudicotyledons</taxon>
        <taxon>Gunneridae</taxon>
        <taxon>Pentapetalae</taxon>
        <taxon>rosids</taxon>
        <taxon>fabids</taxon>
        <taxon>Rosales</taxon>
        <taxon>Rosaceae</taxon>
        <taxon>Rosoideae</taxon>
        <taxon>Rosoideae incertae sedis</taxon>
        <taxon>Rubus</taxon>
    </lineage>
</organism>
<dbReference type="AlphaFoldDB" id="A0AAW1Y201"/>
<accession>A0AAW1Y201</accession>
<protein>
    <submittedName>
        <fullName evidence="1">Uncharacterized protein</fullName>
    </submittedName>
</protein>